<proteinExistence type="predicted"/>
<dbReference type="InterPro" id="IPR011006">
    <property type="entry name" value="CheY-like_superfamily"/>
</dbReference>
<evidence type="ECO:0000256" key="1">
    <source>
        <dbReference type="ARBA" id="ARBA00022553"/>
    </source>
</evidence>
<dbReference type="PROSITE" id="PS50110">
    <property type="entry name" value="RESPONSE_REGULATORY"/>
    <property type="match status" value="1"/>
</dbReference>
<reference evidence="4" key="1">
    <citation type="journal article" date="2023" name="Int. J. Syst. Evol. Microbiol.">
        <title>Mesoterricola silvestris gen. nov., sp. nov., Mesoterricola sediminis sp. nov., Geothrix oryzae sp. nov., Geothrix edaphica sp. nov., Geothrix rubra sp. nov., and Geothrix limicola sp. nov., six novel members of Acidobacteriota isolated from soils.</title>
        <authorList>
            <person name="Itoh H."/>
            <person name="Sugisawa Y."/>
            <person name="Mise K."/>
            <person name="Xu Z."/>
            <person name="Kuniyasu M."/>
            <person name="Ushijima N."/>
            <person name="Kawano K."/>
            <person name="Kobayashi E."/>
            <person name="Shiratori Y."/>
            <person name="Masuda Y."/>
            <person name="Senoo K."/>
        </authorList>
    </citation>
    <scope>NUCLEOTIDE SEQUENCE</scope>
    <source>
        <strain evidence="4">W786</strain>
    </source>
</reference>
<name>A0AA48KCU3_9BACT</name>
<dbReference type="EMBL" id="AP027081">
    <property type="protein sequence ID" value="BDU77494.1"/>
    <property type="molecule type" value="Genomic_DNA"/>
</dbReference>
<dbReference type="SUPFAM" id="SSF52172">
    <property type="entry name" value="CheY-like"/>
    <property type="match status" value="1"/>
</dbReference>
<dbReference type="SMART" id="SM00448">
    <property type="entry name" value="REC"/>
    <property type="match status" value="1"/>
</dbReference>
<dbReference type="InterPro" id="IPR001789">
    <property type="entry name" value="Sig_transdc_resp-reg_receiver"/>
</dbReference>
<dbReference type="AlphaFoldDB" id="A0AA48KCU3"/>
<dbReference type="Proteomes" id="UP001228113">
    <property type="component" value="Chromosome"/>
</dbReference>
<gene>
    <name evidence="4" type="ORF">METESE_24520</name>
</gene>
<sequence length="232" mass="25599">MVDLYTPSPERPGRILIVDDLAENLKVHARELRGQPFQTTLAQSGAEALEACAREVFEGILMDVSLPGMDGIETCRRIRQGPLNAATPLIFISAVRIGEDWVKSGIESGGIDYLTKPYVLSELLVKLRMLVRLSRQREAALAGERNRALLEVAGGAAHELAQPLSAAQIQLDRLIHARTAPSVQDLEDLRACLEETSQVLRKIQNLHTYITKPYASGRILDLDLSSRPPFRG</sequence>
<evidence type="ECO:0000259" key="3">
    <source>
        <dbReference type="PROSITE" id="PS50110"/>
    </source>
</evidence>
<protein>
    <recommendedName>
        <fullName evidence="3">Response regulatory domain-containing protein</fullName>
    </recommendedName>
</protein>
<evidence type="ECO:0000256" key="2">
    <source>
        <dbReference type="PROSITE-ProRule" id="PRU00169"/>
    </source>
</evidence>
<dbReference type="Pfam" id="PF00072">
    <property type="entry name" value="Response_reg"/>
    <property type="match status" value="1"/>
</dbReference>
<dbReference type="Gene3D" id="3.40.50.2300">
    <property type="match status" value="1"/>
</dbReference>
<evidence type="ECO:0000313" key="4">
    <source>
        <dbReference type="EMBL" id="BDU77494.1"/>
    </source>
</evidence>
<organism evidence="4 5">
    <name type="scientific">Mesoterricola sediminis</name>
    <dbReference type="NCBI Taxonomy" id="2927980"/>
    <lineage>
        <taxon>Bacteria</taxon>
        <taxon>Pseudomonadati</taxon>
        <taxon>Acidobacteriota</taxon>
        <taxon>Holophagae</taxon>
        <taxon>Holophagales</taxon>
        <taxon>Holophagaceae</taxon>
        <taxon>Mesoterricola</taxon>
    </lineage>
</organism>
<dbReference type="InterPro" id="IPR036097">
    <property type="entry name" value="HisK_dim/P_sf"/>
</dbReference>
<dbReference type="SUPFAM" id="SSF47384">
    <property type="entry name" value="Homodimeric domain of signal transducing histidine kinase"/>
    <property type="match status" value="1"/>
</dbReference>
<accession>A0AA48KCU3</accession>
<evidence type="ECO:0000313" key="5">
    <source>
        <dbReference type="Proteomes" id="UP001228113"/>
    </source>
</evidence>
<keyword evidence="1 2" id="KW-0597">Phosphoprotein</keyword>
<dbReference type="PANTHER" id="PTHR44591:SF3">
    <property type="entry name" value="RESPONSE REGULATORY DOMAIN-CONTAINING PROTEIN"/>
    <property type="match status" value="1"/>
</dbReference>
<dbReference type="InterPro" id="IPR050595">
    <property type="entry name" value="Bact_response_regulator"/>
</dbReference>
<dbReference type="GO" id="GO:0000155">
    <property type="term" value="F:phosphorelay sensor kinase activity"/>
    <property type="evidence" value="ECO:0007669"/>
    <property type="project" value="InterPro"/>
</dbReference>
<dbReference type="KEGG" id="msea:METESE_24520"/>
<dbReference type="PANTHER" id="PTHR44591">
    <property type="entry name" value="STRESS RESPONSE REGULATOR PROTEIN 1"/>
    <property type="match status" value="1"/>
</dbReference>
<feature type="modified residue" description="4-aspartylphosphate" evidence="2">
    <location>
        <position position="63"/>
    </location>
</feature>
<keyword evidence="5" id="KW-1185">Reference proteome</keyword>
<dbReference type="RefSeq" id="WP_316410310.1">
    <property type="nucleotide sequence ID" value="NZ_AP027081.1"/>
</dbReference>
<feature type="domain" description="Response regulatory" evidence="3">
    <location>
        <begin position="14"/>
        <end position="131"/>
    </location>
</feature>